<evidence type="ECO:0000259" key="1">
    <source>
        <dbReference type="SMART" id="SM00471"/>
    </source>
</evidence>
<proteinExistence type="predicted"/>
<sequence>MDKKEEILPDRTFVIDLLRRLNIPHSVMKHSKKVAEKALEIASNITKTKVNMDLIEIGAILHDIGRTKTHGFDHAFMGGKILRKRGFSVKLAKICETHILGGLDKEDAKKIGLPENEYLPMSIEEKIICLADKYIAGTREVSIEERFSQWFQKYGRSEILLKSKKRIEKIQKEINNLM</sequence>
<dbReference type="InterPro" id="IPR006674">
    <property type="entry name" value="HD_domain"/>
</dbReference>
<dbReference type="InterPro" id="IPR003607">
    <property type="entry name" value="HD/PDEase_dom"/>
</dbReference>
<name>A0A0F9KXC1_9ZZZZ</name>
<protein>
    <recommendedName>
        <fullName evidence="1">HD/PDEase domain-containing protein</fullName>
    </recommendedName>
</protein>
<dbReference type="EMBL" id="LAZR01007173">
    <property type="protein sequence ID" value="KKM86974.1"/>
    <property type="molecule type" value="Genomic_DNA"/>
</dbReference>
<organism evidence="2">
    <name type="scientific">marine sediment metagenome</name>
    <dbReference type="NCBI Taxonomy" id="412755"/>
    <lineage>
        <taxon>unclassified sequences</taxon>
        <taxon>metagenomes</taxon>
        <taxon>ecological metagenomes</taxon>
    </lineage>
</organism>
<reference evidence="2" key="1">
    <citation type="journal article" date="2015" name="Nature">
        <title>Complex archaea that bridge the gap between prokaryotes and eukaryotes.</title>
        <authorList>
            <person name="Spang A."/>
            <person name="Saw J.H."/>
            <person name="Jorgensen S.L."/>
            <person name="Zaremba-Niedzwiedzka K."/>
            <person name="Martijn J."/>
            <person name="Lind A.E."/>
            <person name="van Eijk R."/>
            <person name="Schleper C."/>
            <person name="Guy L."/>
            <person name="Ettema T.J."/>
        </authorList>
    </citation>
    <scope>NUCLEOTIDE SEQUENCE</scope>
</reference>
<dbReference type="Gene3D" id="1.10.3210.10">
    <property type="entry name" value="Hypothetical protein af1432"/>
    <property type="match status" value="1"/>
</dbReference>
<dbReference type="NCBIfam" id="TIGR00277">
    <property type="entry name" value="HDIG"/>
    <property type="match status" value="1"/>
</dbReference>
<evidence type="ECO:0000313" key="2">
    <source>
        <dbReference type="EMBL" id="KKM86974.1"/>
    </source>
</evidence>
<dbReference type="SUPFAM" id="SSF109604">
    <property type="entry name" value="HD-domain/PDEase-like"/>
    <property type="match status" value="1"/>
</dbReference>
<dbReference type="SMART" id="SM00471">
    <property type="entry name" value="HDc"/>
    <property type="match status" value="1"/>
</dbReference>
<dbReference type="Pfam" id="PF01966">
    <property type="entry name" value="HD"/>
    <property type="match status" value="1"/>
</dbReference>
<comment type="caution">
    <text evidence="2">The sequence shown here is derived from an EMBL/GenBank/DDBJ whole genome shotgun (WGS) entry which is preliminary data.</text>
</comment>
<dbReference type="CDD" id="cd00077">
    <property type="entry name" value="HDc"/>
    <property type="match status" value="1"/>
</dbReference>
<dbReference type="PANTHER" id="PTHR38659">
    <property type="entry name" value="METAL-DEPENDENT PHOSPHOHYDROLASE"/>
    <property type="match status" value="1"/>
</dbReference>
<dbReference type="PANTHER" id="PTHR38659:SF2">
    <property type="entry name" value="HDIG DOMAIN PROTEIN"/>
    <property type="match status" value="1"/>
</dbReference>
<dbReference type="InterPro" id="IPR006675">
    <property type="entry name" value="HDIG_dom"/>
</dbReference>
<dbReference type="AlphaFoldDB" id="A0A0F9KXC1"/>
<feature type="domain" description="HD/PDEase" evidence="1">
    <location>
        <begin position="23"/>
        <end position="146"/>
    </location>
</feature>
<accession>A0A0F9KXC1</accession>
<gene>
    <name evidence="2" type="ORF">LCGC14_1273620</name>
</gene>